<sequence length="49" mass="5573">MITAKPRCPQCGQQVALELDYGKFRCRRCKTVFSVGERPLDKAEAEKIT</sequence>
<proteinExistence type="predicted"/>
<name>A0A0F9DN19_9ZZZZ</name>
<evidence type="ECO:0000313" key="1">
    <source>
        <dbReference type="EMBL" id="KKL63114.1"/>
    </source>
</evidence>
<gene>
    <name evidence="1" type="ORF">LCGC14_2178350</name>
</gene>
<reference evidence="1" key="1">
    <citation type="journal article" date="2015" name="Nature">
        <title>Complex archaea that bridge the gap between prokaryotes and eukaryotes.</title>
        <authorList>
            <person name="Spang A."/>
            <person name="Saw J.H."/>
            <person name="Jorgensen S.L."/>
            <person name="Zaremba-Niedzwiedzka K."/>
            <person name="Martijn J."/>
            <person name="Lind A.E."/>
            <person name="van Eijk R."/>
            <person name="Schleper C."/>
            <person name="Guy L."/>
            <person name="Ettema T.J."/>
        </authorList>
    </citation>
    <scope>NUCLEOTIDE SEQUENCE</scope>
</reference>
<organism evidence="1">
    <name type="scientific">marine sediment metagenome</name>
    <dbReference type="NCBI Taxonomy" id="412755"/>
    <lineage>
        <taxon>unclassified sequences</taxon>
        <taxon>metagenomes</taxon>
        <taxon>ecological metagenomes</taxon>
    </lineage>
</organism>
<dbReference type="AlphaFoldDB" id="A0A0F9DN19"/>
<dbReference type="Gene3D" id="2.20.28.30">
    <property type="entry name" value="RNA polymerase ii, chain L"/>
    <property type="match status" value="1"/>
</dbReference>
<accession>A0A0F9DN19</accession>
<comment type="caution">
    <text evidence="1">The sequence shown here is derived from an EMBL/GenBank/DDBJ whole genome shotgun (WGS) entry which is preliminary data.</text>
</comment>
<protein>
    <submittedName>
        <fullName evidence="1">Uncharacterized protein</fullName>
    </submittedName>
</protein>
<dbReference type="EMBL" id="LAZR01028276">
    <property type="protein sequence ID" value="KKL63114.1"/>
    <property type="molecule type" value="Genomic_DNA"/>
</dbReference>